<accession>A0A2U1CCP7</accession>
<dbReference type="GeneID" id="93229007"/>
<dbReference type="OrthoDB" id="2065905at2"/>
<dbReference type="RefSeq" id="WP_116722094.1">
    <property type="nucleotide sequence ID" value="NZ_CP011524.1"/>
</dbReference>
<feature type="compositionally biased region" description="Basic residues" evidence="1">
    <location>
        <begin position="204"/>
        <end position="213"/>
    </location>
</feature>
<dbReference type="AlphaFoldDB" id="A0A2U1CCP7"/>
<name>A0A2U1CCP7_9FIRM</name>
<dbReference type="InterPro" id="IPR011004">
    <property type="entry name" value="Trimer_LpxA-like_sf"/>
</dbReference>
<dbReference type="EMBL" id="QEKK01000004">
    <property type="protein sequence ID" value="PVY58665.1"/>
    <property type="molecule type" value="Genomic_DNA"/>
</dbReference>
<evidence type="ECO:0000313" key="3">
    <source>
        <dbReference type="Proteomes" id="UP000245778"/>
    </source>
</evidence>
<evidence type="ECO:0000256" key="1">
    <source>
        <dbReference type="SAM" id="MobiDB-lite"/>
    </source>
</evidence>
<comment type="caution">
    <text evidence="2">The sequence shown here is derived from an EMBL/GenBank/DDBJ whole genome shotgun (WGS) entry which is preliminary data.</text>
</comment>
<dbReference type="Proteomes" id="UP000245778">
    <property type="component" value="Unassembled WGS sequence"/>
</dbReference>
<proteinExistence type="predicted"/>
<organism evidence="2 3">
    <name type="scientific">Intestinimonas butyriciproducens</name>
    <dbReference type="NCBI Taxonomy" id="1297617"/>
    <lineage>
        <taxon>Bacteria</taxon>
        <taxon>Bacillati</taxon>
        <taxon>Bacillota</taxon>
        <taxon>Clostridia</taxon>
        <taxon>Eubacteriales</taxon>
        <taxon>Intestinimonas</taxon>
    </lineage>
</organism>
<protein>
    <submittedName>
        <fullName evidence="2">Uncharacterized protein</fullName>
    </submittedName>
</protein>
<evidence type="ECO:0000313" key="2">
    <source>
        <dbReference type="EMBL" id="PVY58665.1"/>
    </source>
</evidence>
<sequence length="213" mass="22992">MRTISNQKYEITDMAHEEYPFLHRIRALRDICSEIRAGDIGGFVESESNLSAEPGDCAWIFDDAIAAGDAYVDRDACLRGDAIACGSAYVSKGSVMGGHSRAEDNAYLRGASMTGKALASGNAQIIHDPHTMGTPILSGNCKVYGTVQGDIRITGSAVILPCEEVRNDTRDAFVLSGKSRSVIRGIGRDTLKPLQKEVSPMKTKTPKKRGVER</sequence>
<dbReference type="SUPFAM" id="SSF51161">
    <property type="entry name" value="Trimeric LpxA-like enzymes"/>
    <property type="match status" value="1"/>
</dbReference>
<reference evidence="2 3" key="1">
    <citation type="submission" date="2018-04" db="EMBL/GenBank/DDBJ databases">
        <title>Genomic Encyclopedia of Type Strains, Phase IV (KMG-IV): sequencing the most valuable type-strain genomes for metagenomic binning, comparative biology and taxonomic classification.</title>
        <authorList>
            <person name="Goeker M."/>
        </authorList>
    </citation>
    <scope>NUCLEOTIDE SEQUENCE [LARGE SCALE GENOMIC DNA]</scope>
    <source>
        <strain evidence="2 3">DSM 26588</strain>
    </source>
</reference>
<gene>
    <name evidence="2" type="ORF">C7373_104264</name>
</gene>
<feature type="region of interest" description="Disordered" evidence="1">
    <location>
        <begin position="194"/>
        <end position="213"/>
    </location>
</feature>